<dbReference type="AlphaFoldDB" id="A0AAV9TG10"/>
<name>A0AAV9TG10_9PEZI</name>
<proteinExistence type="predicted"/>
<sequence length="224" mass="24954">MFNGGIMTMGDNGKSEAPFDLSTAAQHQQQPGPEEIATLHRRLEWQKRSIDRGLEYVPLDLATATIFVFVDGSFANNTDLSSPIGFVFLLANEKVDDDRGTLEINGNIVHYSSTKSKRVTRSVLASKVHGMVAGADMAVAISSTRRIITRRLGMPSTPTVMCTDSYSLHECLVKLGTTQEKRLMIDIMALRQSYERREPTEVRWIDGRDNPVDATTKRDPNPRV</sequence>
<comment type="caution">
    <text evidence="2">The sequence shown here is derived from an EMBL/GenBank/DDBJ whole genome shotgun (WGS) entry which is preliminary data.</text>
</comment>
<keyword evidence="3" id="KW-1185">Reference proteome</keyword>
<protein>
    <submittedName>
        <fullName evidence="2">Uncharacterized protein</fullName>
    </submittedName>
</protein>
<evidence type="ECO:0000313" key="2">
    <source>
        <dbReference type="EMBL" id="KAK6218061.1"/>
    </source>
</evidence>
<evidence type="ECO:0000256" key="1">
    <source>
        <dbReference type="SAM" id="MobiDB-lite"/>
    </source>
</evidence>
<gene>
    <name evidence="2" type="ORF">QIS74_06607</name>
</gene>
<feature type="region of interest" description="Disordered" evidence="1">
    <location>
        <begin position="205"/>
        <end position="224"/>
    </location>
</feature>
<feature type="region of interest" description="Disordered" evidence="1">
    <location>
        <begin position="1"/>
        <end position="32"/>
    </location>
</feature>
<organism evidence="2 3">
    <name type="scientific">Colletotrichum tabaci</name>
    <dbReference type="NCBI Taxonomy" id="1209068"/>
    <lineage>
        <taxon>Eukaryota</taxon>
        <taxon>Fungi</taxon>
        <taxon>Dikarya</taxon>
        <taxon>Ascomycota</taxon>
        <taxon>Pezizomycotina</taxon>
        <taxon>Sordariomycetes</taxon>
        <taxon>Hypocreomycetidae</taxon>
        <taxon>Glomerellales</taxon>
        <taxon>Glomerellaceae</taxon>
        <taxon>Colletotrichum</taxon>
        <taxon>Colletotrichum destructivum species complex</taxon>
    </lineage>
</organism>
<reference evidence="2 3" key="1">
    <citation type="submission" date="2023-04" db="EMBL/GenBank/DDBJ databases">
        <title>Colletotrichum tabacum stain YC1 causing leaf anthracnose on Nicotiana tabacum(L.) cv.</title>
        <authorList>
            <person name="Ji Z."/>
            <person name="Wang M."/>
            <person name="Zhang J."/>
            <person name="Wang N."/>
            <person name="Zhou Z."/>
        </authorList>
    </citation>
    <scope>NUCLEOTIDE SEQUENCE [LARGE SCALE GENOMIC DNA]</scope>
    <source>
        <strain evidence="2 3">YC1</strain>
    </source>
</reference>
<accession>A0AAV9TG10</accession>
<dbReference type="EMBL" id="JASAOK010000037">
    <property type="protein sequence ID" value="KAK6218061.1"/>
    <property type="molecule type" value="Genomic_DNA"/>
</dbReference>
<evidence type="ECO:0000313" key="3">
    <source>
        <dbReference type="Proteomes" id="UP001327957"/>
    </source>
</evidence>
<dbReference type="Proteomes" id="UP001327957">
    <property type="component" value="Unassembled WGS sequence"/>
</dbReference>